<keyword evidence="6" id="KW-1185">Reference proteome</keyword>
<comment type="caution">
    <text evidence="5">The sequence shown here is derived from an EMBL/GenBank/DDBJ whole genome shotgun (WGS) entry which is preliminary data.</text>
</comment>
<dbReference type="PANTHER" id="PTHR12589">
    <property type="entry name" value="PYRUVOYL TETRAHYDROBIOPTERIN SYNTHASE"/>
    <property type="match status" value="1"/>
</dbReference>
<dbReference type="STRING" id="49547.MBCUR_01470"/>
<dbReference type="InterPro" id="IPR038418">
    <property type="entry name" value="6-PTP_synth/QueD_sf"/>
</dbReference>
<keyword evidence="2" id="KW-0479">Metal-binding</keyword>
<dbReference type="OrthoDB" id="6529at2157"/>
<dbReference type="Gene3D" id="3.30.479.10">
    <property type="entry name" value="6-pyruvoyl tetrahydropterin synthase/QueD"/>
    <property type="match status" value="1"/>
</dbReference>
<dbReference type="EC" id="4.1.2.50" evidence="5"/>
<accession>A0A166DUT7</accession>
<sequence>MKIVVNGMSANLRFSSAHIIPGHNFCGFIHGHSYFVDIEIEGDRFGDFNFVVDFKDIKNSARNVCKSLDHRLLIPIFNKYTEFKGLKPEDISIEVFNNIENLKFSVKGKKYAIPKSDAILLPLDDSSAESLAEYFNEIIFKDLKNKGYNNINSISVGVNEGIGQGAIFTKKIN</sequence>
<dbReference type="AlphaFoldDB" id="A0A166DUT7"/>
<evidence type="ECO:0000256" key="2">
    <source>
        <dbReference type="ARBA" id="ARBA00022723"/>
    </source>
</evidence>
<evidence type="ECO:0000256" key="1">
    <source>
        <dbReference type="ARBA" id="ARBA00001947"/>
    </source>
</evidence>
<organism evidence="5 6">
    <name type="scientific">Methanobrevibacter curvatus</name>
    <dbReference type="NCBI Taxonomy" id="49547"/>
    <lineage>
        <taxon>Archaea</taxon>
        <taxon>Methanobacteriati</taxon>
        <taxon>Methanobacteriota</taxon>
        <taxon>Methanomada group</taxon>
        <taxon>Methanobacteria</taxon>
        <taxon>Methanobacteriales</taxon>
        <taxon>Methanobacteriaceae</taxon>
        <taxon>Methanobrevibacter</taxon>
    </lineage>
</organism>
<evidence type="ECO:0000313" key="6">
    <source>
        <dbReference type="Proteomes" id="UP000077245"/>
    </source>
</evidence>
<dbReference type="SUPFAM" id="SSF55620">
    <property type="entry name" value="Tetrahydrobiopterin biosynthesis enzymes-like"/>
    <property type="match status" value="1"/>
</dbReference>
<evidence type="ECO:0000313" key="5">
    <source>
        <dbReference type="EMBL" id="KZX15972.1"/>
    </source>
</evidence>
<dbReference type="Proteomes" id="UP000077245">
    <property type="component" value="Unassembled WGS sequence"/>
</dbReference>
<proteinExistence type="predicted"/>
<gene>
    <name evidence="5" type="primary">queD</name>
    <name evidence="5" type="ORF">MBCUR_01470</name>
</gene>
<dbReference type="GO" id="GO:0046872">
    <property type="term" value="F:metal ion binding"/>
    <property type="evidence" value="ECO:0007669"/>
    <property type="project" value="UniProtKB-KW"/>
</dbReference>
<keyword evidence="3" id="KW-0862">Zinc</keyword>
<reference evidence="5 6" key="1">
    <citation type="submission" date="2016-04" db="EMBL/GenBank/DDBJ databases">
        <title>Genome sequence of Methanobrevibacter curvatus DSM 11111.</title>
        <authorList>
            <person name="Poehlein A."/>
            <person name="Seedorf H."/>
            <person name="Daniel R."/>
        </authorList>
    </citation>
    <scope>NUCLEOTIDE SEQUENCE [LARGE SCALE GENOMIC DNA]</scope>
    <source>
        <strain evidence="5 6">DSM 11111</strain>
    </source>
</reference>
<evidence type="ECO:0000256" key="3">
    <source>
        <dbReference type="ARBA" id="ARBA00022833"/>
    </source>
</evidence>
<name>A0A166DUT7_9EURY</name>
<dbReference type="RefSeq" id="WP_067088958.1">
    <property type="nucleotide sequence ID" value="NZ_LWMV01000021.1"/>
</dbReference>
<keyword evidence="4 5" id="KW-0456">Lyase</keyword>
<dbReference type="GO" id="GO:0070497">
    <property type="term" value="F:6-carboxytetrahydropterin synthase activity"/>
    <property type="evidence" value="ECO:0007669"/>
    <property type="project" value="UniProtKB-EC"/>
</dbReference>
<dbReference type="PATRIC" id="fig|49547.3.peg.157"/>
<dbReference type="InterPro" id="IPR007115">
    <property type="entry name" value="6-PTP_synth/QueD"/>
</dbReference>
<dbReference type="EMBL" id="LWMV01000021">
    <property type="protein sequence ID" value="KZX15972.1"/>
    <property type="molecule type" value="Genomic_DNA"/>
</dbReference>
<protein>
    <submittedName>
        <fullName evidence="5">6-carboxy-5,6,7,8-tetrahydropterin synthase</fullName>
        <ecNumber evidence="5">4.1.2.50</ecNumber>
    </submittedName>
</protein>
<dbReference type="PANTHER" id="PTHR12589:SF7">
    <property type="entry name" value="6-PYRUVOYL TETRAHYDROBIOPTERIN SYNTHASE"/>
    <property type="match status" value="1"/>
</dbReference>
<dbReference type="Pfam" id="PF01242">
    <property type="entry name" value="PTPS"/>
    <property type="match status" value="1"/>
</dbReference>
<evidence type="ECO:0000256" key="4">
    <source>
        <dbReference type="ARBA" id="ARBA00023239"/>
    </source>
</evidence>
<comment type="cofactor">
    <cofactor evidence="1">
        <name>Zn(2+)</name>
        <dbReference type="ChEBI" id="CHEBI:29105"/>
    </cofactor>
</comment>